<accession>A0A3M0C6A4</accession>
<dbReference type="AlphaFoldDB" id="A0A3M0C6A4"/>
<dbReference type="SUPFAM" id="SSF52141">
    <property type="entry name" value="Uracil-DNA glycosylase-like"/>
    <property type="match status" value="1"/>
</dbReference>
<evidence type="ECO:0000256" key="6">
    <source>
        <dbReference type="ARBA" id="ARBA00023014"/>
    </source>
</evidence>
<keyword evidence="4" id="KW-0378">Hydrolase</keyword>
<evidence type="ECO:0000256" key="1">
    <source>
        <dbReference type="ARBA" id="ARBA00022485"/>
    </source>
</evidence>
<evidence type="ECO:0000256" key="8">
    <source>
        <dbReference type="ARBA" id="ARBA00023779"/>
    </source>
</evidence>
<evidence type="ECO:0000256" key="2">
    <source>
        <dbReference type="ARBA" id="ARBA00022723"/>
    </source>
</evidence>
<evidence type="ECO:0000256" key="5">
    <source>
        <dbReference type="ARBA" id="ARBA00023004"/>
    </source>
</evidence>
<evidence type="ECO:0000313" key="11">
    <source>
        <dbReference type="EMBL" id="RMB04435.1"/>
    </source>
</evidence>
<dbReference type="Gene3D" id="3.40.470.10">
    <property type="entry name" value="Uracil-DNA glycosylase-like domain"/>
    <property type="match status" value="1"/>
</dbReference>
<comment type="similarity">
    <text evidence="8">Belongs to the uracil-DNA glycosylase (UDG) superfamily. Type 5 (UDGb) family.</text>
</comment>
<dbReference type="Pfam" id="PF03167">
    <property type="entry name" value="UDG"/>
    <property type="match status" value="1"/>
</dbReference>
<dbReference type="EMBL" id="REFR01000013">
    <property type="protein sequence ID" value="RMB04435.1"/>
    <property type="molecule type" value="Genomic_DNA"/>
</dbReference>
<dbReference type="RefSeq" id="WP_245999185.1">
    <property type="nucleotide sequence ID" value="NZ_REFR01000013.1"/>
</dbReference>
<organism evidence="11 12">
    <name type="scientific">Eilatimonas milleporae</name>
    <dbReference type="NCBI Taxonomy" id="911205"/>
    <lineage>
        <taxon>Bacteria</taxon>
        <taxon>Pseudomonadati</taxon>
        <taxon>Pseudomonadota</taxon>
        <taxon>Alphaproteobacteria</taxon>
        <taxon>Kordiimonadales</taxon>
        <taxon>Kordiimonadaceae</taxon>
        <taxon>Eilatimonas</taxon>
    </lineage>
</organism>
<comment type="caution">
    <text evidence="11">The sequence shown here is derived from an EMBL/GenBank/DDBJ whole genome shotgun (WGS) entry which is preliminary data.</text>
</comment>
<dbReference type="Proteomes" id="UP000271227">
    <property type="component" value="Unassembled WGS sequence"/>
</dbReference>
<dbReference type="GO" id="GO:0004844">
    <property type="term" value="F:uracil DNA N-glycosylase activity"/>
    <property type="evidence" value="ECO:0007669"/>
    <property type="project" value="InterPro"/>
</dbReference>
<dbReference type="GO" id="GO:0046872">
    <property type="term" value="F:metal ion binding"/>
    <property type="evidence" value="ECO:0007669"/>
    <property type="project" value="UniProtKB-KW"/>
</dbReference>
<evidence type="ECO:0000313" key="12">
    <source>
        <dbReference type="Proteomes" id="UP000271227"/>
    </source>
</evidence>
<keyword evidence="7" id="KW-0234">DNA repair</keyword>
<keyword evidence="2" id="KW-0479">Metal-binding</keyword>
<dbReference type="InterPro" id="IPR005122">
    <property type="entry name" value="Uracil-DNA_glycosylase-like"/>
</dbReference>
<dbReference type="PANTHER" id="PTHR33693">
    <property type="entry name" value="TYPE-5 URACIL-DNA GLYCOSYLASE"/>
    <property type="match status" value="1"/>
</dbReference>
<dbReference type="InParanoid" id="A0A3M0C6A4"/>
<sequence>MTLPDKGTAVPAASKVPAEPPHDCTLCPRLADFRRKNRELYPSFHNGPVESFGTIDARILVVGLAPGLKGANATGRPFTGDYAGDLLYATLMKKGLASGTYDRRPDDGFHLDGVMVTNAVRCLPPENKPTGAEINSCRPFLLARMDSLKHMKVILALGKIAHDSTVRALGAKLKDHVFAHAAVHRLQYNGQRLTLVDSYHCSRYNVNTGRLTPAMFENAVDACIAVL</sequence>
<dbReference type="GO" id="GO:0051539">
    <property type="term" value="F:4 iron, 4 sulfur cluster binding"/>
    <property type="evidence" value="ECO:0007669"/>
    <property type="project" value="UniProtKB-KW"/>
</dbReference>
<gene>
    <name evidence="11" type="ORF">BXY39_2697</name>
</gene>
<protein>
    <recommendedName>
        <fullName evidence="9">Type-5 uracil-DNA glycosylase</fullName>
    </recommendedName>
</protein>
<name>A0A3M0C6A4_9PROT</name>
<dbReference type="InterPro" id="IPR036895">
    <property type="entry name" value="Uracil-DNA_glycosylase-like_sf"/>
</dbReference>
<dbReference type="InterPro" id="IPR044147">
    <property type="entry name" value="UdgB-like"/>
</dbReference>
<evidence type="ECO:0000259" key="10">
    <source>
        <dbReference type="SMART" id="SM00986"/>
    </source>
</evidence>
<dbReference type="GO" id="GO:0006284">
    <property type="term" value="P:base-excision repair"/>
    <property type="evidence" value="ECO:0007669"/>
    <property type="project" value="InterPro"/>
</dbReference>
<keyword evidence="3" id="KW-0227">DNA damage</keyword>
<proteinExistence type="inferred from homology"/>
<keyword evidence="6" id="KW-0411">Iron-sulfur</keyword>
<evidence type="ECO:0000256" key="4">
    <source>
        <dbReference type="ARBA" id="ARBA00022801"/>
    </source>
</evidence>
<dbReference type="PANTHER" id="PTHR33693:SF3">
    <property type="entry name" value="TYPE-5 URACIL-DNA GLYCOSYLASE"/>
    <property type="match status" value="1"/>
</dbReference>
<reference evidence="11 12" key="1">
    <citation type="submission" date="2018-10" db="EMBL/GenBank/DDBJ databases">
        <title>Genomic Encyclopedia of Archaeal and Bacterial Type Strains, Phase II (KMG-II): from individual species to whole genera.</title>
        <authorList>
            <person name="Goeker M."/>
        </authorList>
    </citation>
    <scope>NUCLEOTIDE SEQUENCE [LARGE SCALE GENOMIC DNA]</scope>
    <source>
        <strain evidence="11 12">DSM 25217</strain>
    </source>
</reference>
<evidence type="ECO:0000256" key="7">
    <source>
        <dbReference type="ARBA" id="ARBA00023204"/>
    </source>
</evidence>
<dbReference type="GO" id="GO:0033958">
    <property type="term" value="F:DNA-deoxyinosine glycosylase activity"/>
    <property type="evidence" value="ECO:0007669"/>
    <property type="project" value="InterPro"/>
</dbReference>
<evidence type="ECO:0000256" key="3">
    <source>
        <dbReference type="ARBA" id="ARBA00022763"/>
    </source>
</evidence>
<feature type="domain" description="Uracil-DNA glycosylase-like" evidence="10">
    <location>
        <begin position="50"/>
        <end position="220"/>
    </location>
</feature>
<keyword evidence="5" id="KW-0408">Iron</keyword>
<keyword evidence="12" id="KW-1185">Reference proteome</keyword>
<dbReference type="SMART" id="SM00987">
    <property type="entry name" value="UreE_C"/>
    <property type="match status" value="1"/>
</dbReference>
<evidence type="ECO:0000256" key="9">
    <source>
        <dbReference type="ARBA" id="ARBA00023887"/>
    </source>
</evidence>
<dbReference type="InterPro" id="IPR051536">
    <property type="entry name" value="UDG_Type-4/5"/>
</dbReference>
<dbReference type="SMART" id="SM00986">
    <property type="entry name" value="UDG"/>
    <property type="match status" value="1"/>
</dbReference>
<keyword evidence="1" id="KW-0004">4Fe-4S</keyword>
<dbReference type="CDD" id="cd10031">
    <property type="entry name" value="UDG-F5_TTUDGB_like"/>
    <property type="match status" value="1"/>
</dbReference>